<gene>
    <name evidence="2" type="ORF">BIW11_06051</name>
</gene>
<dbReference type="OrthoDB" id="18412at2759"/>
<feature type="domain" description="Zinc finger HIT" evidence="1">
    <location>
        <begin position="8"/>
        <end position="63"/>
    </location>
</feature>
<dbReference type="AlphaFoldDB" id="A0A1V9XZR3"/>
<dbReference type="InParanoid" id="A0A1V9XZR3"/>
<name>A0A1V9XZR3_9ACAR</name>
<protein>
    <submittedName>
        <fullName evidence="2">Zinc finger HIT domain-containing protein 3-like</fullName>
    </submittedName>
</protein>
<proteinExistence type="predicted"/>
<dbReference type="Pfam" id="PF21373">
    <property type="entry name" value="ZNHIT3_C"/>
    <property type="match status" value="1"/>
</dbReference>
<dbReference type="Proteomes" id="UP000192247">
    <property type="component" value="Unassembled WGS sequence"/>
</dbReference>
<evidence type="ECO:0000313" key="2">
    <source>
        <dbReference type="EMBL" id="OQR78975.1"/>
    </source>
</evidence>
<keyword evidence="3" id="KW-1185">Reference proteome</keyword>
<dbReference type="InterPro" id="IPR048371">
    <property type="entry name" value="ZNHIT3_C"/>
</dbReference>
<accession>A0A1V9XZR3</accession>
<dbReference type="STRING" id="418985.A0A1V9XZR3"/>
<organism evidence="2 3">
    <name type="scientific">Tropilaelaps mercedesae</name>
    <dbReference type="NCBI Taxonomy" id="418985"/>
    <lineage>
        <taxon>Eukaryota</taxon>
        <taxon>Metazoa</taxon>
        <taxon>Ecdysozoa</taxon>
        <taxon>Arthropoda</taxon>
        <taxon>Chelicerata</taxon>
        <taxon>Arachnida</taxon>
        <taxon>Acari</taxon>
        <taxon>Parasitiformes</taxon>
        <taxon>Mesostigmata</taxon>
        <taxon>Gamasina</taxon>
        <taxon>Dermanyssoidea</taxon>
        <taxon>Laelapidae</taxon>
        <taxon>Tropilaelaps</taxon>
    </lineage>
</organism>
<dbReference type="EMBL" id="MNPL01001615">
    <property type="protein sequence ID" value="OQR78975.1"/>
    <property type="molecule type" value="Genomic_DNA"/>
</dbReference>
<evidence type="ECO:0000259" key="1">
    <source>
        <dbReference type="Pfam" id="PF21373"/>
    </source>
</evidence>
<evidence type="ECO:0000313" key="3">
    <source>
        <dbReference type="Proteomes" id="UP000192247"/>
    </source>
</evidence>
<sequence>MQVPPRLLEYLQSSRELRSLLQNPHLRDLLSKLASQSDPARTLDQLMQEPLFIEFADACMDVIEPPEQ</sequence>
<reference evidence="2 3" key="1">
    <citation type="journal article" date="2017" name="Gigascience">
        <title>Draft genome of the honey bee ectoparasitic mite, Tropilaelaps mercedesae, is shaped by the parasitic life history.</title>
        <authorList>
            <person name="Dong X."/>
            <person name="Armstrong S.D."/>
            <person name="Xia D."/>
            <person name="Makepeace B.L."/>
            <person name="Darby A.C."/>
            <person name="Kadowaki T."/>
        </authorList>
    </citation>
    <scope>NUCLEOTIDE SEQUENCE [LARGE SCALE GENOMIC DNA]</scope>
    <source>
        <strain evidence="2">Wuxi-XJTLU</strain>
    </source>
</reference>
<comment type="caution">
    <text evidence="2">The sequence shown here is derived from an EMBL/GenBank/DDBJ whole genome shotgun (WGS) entry which is preliminary data.</text>
</comment>